<reference evidence="1" key="1">
    <citation type="submission" date="2021-06" db="EMBL/GenBank/DDBJ databases">
        <authorList>
            <person name="Kallberg Y."/>
            <person name="Tangrot J."/>
            <person name="Rosling A."/>
        </authorList>
    </citation>
    <scope>NUCLEOTIDE SEQUENCE</scope>
    <source>
        <strain evidence="1">AZ414A</strain>
    </source>
</reference>
<evidence type="ECO:0000313" key="2">
    <source>
        <dbReference type="Proteomes" id="UP000789706"/>
    </source>
</evidence>
<keyword evidence="2" id="KW-1185">Reference proteome</keyword>
<dbReference type="OrthoDB" id="10481861at2759"/>
<name>A0A9N9GP35_9GLOM</name>
<organism evidence="1 2">
    <name type="scientific">Diversispora eburnea</name>
    <dbReference type="NCBI Taxonomy" id="1213867"/>
    <lineage>
        <taxon>Eukaryota</taxon>
        <taxon>Fungi</taxon>
        <taxon>Fungi incertae sedis</taxon>
        <taxon>Mucoromycota</taxon>
        <taxon>Glomeromycotina</taxon>
        <taxon>Glomeromycetes</taxon>
        <taxon>Diversisporales</taxon>
        <taxon>Diversisporaceae</taxon>
        <taxon>Diversispora</taxon>
    </lineage>
</organism>
<sequence length="99" mass="10930">HSTTTFYTTTTIIYPGYTTTYWVTTNGVASPTEKYIPPSTVIIVRKVTAEAVVEIVGDATATTTLSSNAGDSINNIWKDNLNRMIICLWAIGVTFVYRF</sequence>
<gene>
    <name evidence="1" type="ORF">DEBURN_LOCUS10441</name>
</gene>
<evidence type="ECO:0000313" key="1">
    <source>
        <dbReference type="EMBL" id="CAG8622924.1"/>
    </source>
</evidence>
<dbReference type="AlphaFoldDB" id="A0A9N9GP35"/>
<dbReference type="EMBL" id="CAJVPK010003069">
    <property type="protein sequence ID" value="CAG8622924.1"/>
    <property type="molecule type" value="Genomic_DNA"/>
</dbReference>
<comment type="caution">
    <text evidence="1">The sequence shown here is derived from an EMBL/GenBank/DDBJ whole genome shotgun (WGS) entry which is preliminary data.</text>
</comment>
<protein>
    <submittedName>
        <fullName evidence="1">2417_t:CDS:1</fullName>
    </submittedName>
</protein>
<feature type="non-terminal residue" evidence="1">
    <location>
        <position position="1"/>
    </location>
</feature>
<proteinExistence type="predicted"/>
<dbReference type="Proteomes" id="UP000789706">
    <property type="component" value="Unassembled WGS sequence"/>
</dbReference>
<accession>A0A9N9GP35</accession>